<dbReference type="GO" id="GO:0003993">
    <property type="term" value="F:acid phosphatase activity"/>
    <property type="evidence" value="ECO:0007669"/>
    <property type="project" value="InterPro"/>
</dbReference>
<gene>
    <name evidence="3" type="ORF">IW254_001077</name>
</gene>
<evidence type="ECO:0000313" key="3">
    <source>
        <dbReference type="EMBL" id="MBG6122108.1"/>
    </source>
</evidence>
<dbReference type="EMBL" id="JADOUE010000001">
    <property type="protein sequence ID" value="MBG6122108.1"/>
    <property type="molecule type" value="Genomic_DNA"/>
</dbReference>
<dbReference type="InterPro" id="IPR001011">
    <property type="entry name" value="Acid_Pase_classA_bac"/>
</dbReference>
<organism evidence="3 4">
    <name type="scientific">Corynebacterium aquatimens</name>
    <dbReference type="NCBI Taxonomy" id="1190508"/>
    <lineage>
        <taxon>Bacteria</taxon>
        <taxon>Bacillati</taxon>
        <taxon>Actinomycetota</taxon>
        <taxon>Actinomycetes</taxon>
        <taxon>Mycobacteriales</taxon>
        <taxon>Corynebacteriaceae</taxon>
        <taxon>Corynebacterium</taxon>
    </lineage>
</organism>
<accession>A0A931E0M8</accession>
<dbReference type="GO" id="GO:0030288">
    <property type="term" value="C:outer membrane-bounded periplasmic space"/>
    <property type="evidence" value="ECO:0007669"/>
    <property type="project" value="InterPro"/>
</dbReference>
<keyword evidence="1" id="KW-0732">Signal</keyword>
<proteinExistence type="predicted"/>
<feature type="chain" id="PRO_5036906605" evidence="1">
    <location>
        <begin position="26"/>
        <end position="429"/>
    </location>
</feature>
<dbReference type="Pfam" id="PF01569">
    <property type="entry name" value="PAP2"/>
    <property type="match status" value="1"/>
</dbReference>
<evidence type="ECO:0000259" key="2">
    <source>
        <dbReference type="SMART" id="SM00014"/>
    </source>
</evidence>
<feature type="domain" description="Phosphatidic acid phosphatase type 2/haloperoxidase" evidence="2">
    <location>
        <begin position="176"/>
        <end position="292"/>
    </location>
</feature>
<dbReference type="SMART" id="SM00014">
    <property type="entry name" value="acidPPc"/>
    <property type="match status" value="1"/>
</dbReference>
<keyword evidence="4" id="KW-1185">Reference proteome</keyword>
<dbReference type="PRINTS" id="PR00483">
    <property type="entry name" value="BACPHPHTASE"/>
</dbReference>
<dbReference type="Proteomes" id="UP000658613">
    <property type="component" value="Unassembled WGS sequence"/>
</dbReference>
<dbReference type="Gene3D" id="1.20.144.10">
    <property type="entry name" value="Phosphatidic acid phosphatase type 2/haloperoxidase"/>
    <property type="match status" value="1"/>
</dbReference>
<dbReference type="SUPFAM" id="SSF48317">
    <property type="entry name" value="Acid phosphatase/Vanadium-dependent haloperoxidase"/>
    <property type="match status" value="1"/>
</dbReference>
<feature type="signal peptide" evidence="1">
    <location>
        <begin position="1"/>
        <end position="25"/>
    </location>
</feature>
<reference evidence="3" key="1">
    <citation type="submission" date="2020-11" db="EMBL/GenBank/DDBJ databases">
        <title>Sequencing the genomes of 1000 actinobacteria strains.</title>
        <authorList>
            <person name="Klenk H.-P."/>
        </authorList>
    </citation>
    <scope>NUCLEOTIDE SEQUENCE</scope>
    <source>
        <strain evidence="3">DSM 45632</strain>
    </source>
</reference>
<dbReference type="RefSeq" id="WP_196824560.1">
    <property type="nucleotide sequence ID" value="NZ_CP046980.1"/>
</dbReference>
<sequence length="429" mass="46716">MKRRFSALVATGSAAAMLSTGTVPAADAQPLGHVNLNTRPGSSLSVPQMKDPGTGISTGKVPVQHPGAPVPVPFSPDYLTGYVSDVSSYEYGIYEEVVRCFHDIKTNQPGTRQYNLDKVIQVNNSATPDRIRAAQIDAVVSSNGLLEVMAEGLGPEFARHFRAALAEGRLPKTEFLLSNGYLARSGGIASSTFAEKEWFAYPRPFNVAPGAIKRYNPPGKDIYPKSKAFPSGHTNQATLITTLLAYLIPEAAPQLYLRGSEAGQSRMVLGVHYPLDVIGGRMTGQAAAADRLNDPKMRNALDQASAEIRAEMKWRTGKDIATLVRTTAPYASTADAQRTYRERLDYGFPKVYNRDARMIVPQAAPTLLASRYPNLNHEQRRQILEQTALPAGHPLDWQGPKGSWQRLDLVAASTAKYRVNPNGSVTVLR</sequence>
<dbReference type="InterPro" id="IPR000326">
    <property type="entry name" value="PAP2/HPO"/>
</dbReference>
<protein>
    <submittedName>
        <fullName evidence="3">Membrane-associated phospholipid phosphatase</fullName>
    </submittedName>
</protein>
<evidence type="ECO:0000313" key="4">
    <source>
        <dbReference type="Proteomes" id="UP000658613"/>
    </source>
</evidence>
<comment type="caution">
    <text evidence="3">The sequence shown here is derived from an EMBL/GenBank/DDBJ whole genome shotgun (WGS) entry which is preliminary data.</text>
</comment>
<dbReference type="InterPro" id="IPR036938">
    <property type="entry name" value="PAP2/HPO_sf"/>
</dbReference>
<name>A0A931E0M8_9CORY</name>
<dbReference type="CDD" id="cd03397">
    <property type="entry name" value="PAP2_acid_phosphatase"/>
    <property type="match status" value="1"/>
</dbReference>
<dbReference type="AlphaFoldDB" id="A0A931E0M8"/>
<evidence type="ECO:0000256" key="1">
    <source>
        <dbReference type="SAM" id="SignalP"/>
    </source>
</evidence>